<accession>A0A5J4YS16</accession>
<feature type="region of interest" description="Disordered" evidence="1">
    <location>
        <begin position="1"/>
        <end position="20"/>
    </location>
</feature>
<dbReference type="Proteomes" id="UP000324585">
    <property type="component" value="Unassembled WGS sequence"/>
</dbReference>
<protein>
    <submittedName>
        <fullName evidence="2">Uncharacterized protein</fullName>
    </submittedName>
</protein>
<dbReference type="EMBL" id="VRMN01000005">
    <property type="protein sequence ID" value="KAA8494301.1"/>
    <property type="molecule type" value="Genomic_DNA"/>
</dbReference>
<feature type="region of interest" description="Disordered" evidence="1">
    <location>
        <begin position="85"/>
        <end position="106"/>
    </location>
</feature>
<name>A0A5J4YS16_PORPP</name>
<feature type="compositionally biased region" description="Polar residues" evidence="1">
    <location>
        <begin position="86"/>
        <end position="95"/>
    </location>
</feature>
<comment type="caution">
    <text evidence="2">The sequence shown here is derived from an EMBL/GenBank/DDBJ whole genome shotgun (WGS) entry which is preliminary data.</text>
</comment>
<evidence type="ECO:0000313" key="3">
    <source>
        <dbReference type="Proteomes" id="UP000324585"/>
    </source>
</evidence>
<gene>
    <name evidence="2" type="ORF">FVE85_4276</name>
</gene>
<sequence>MSAPGPGPGCDTVGARPESSTRTSPLVAAALLSAMICCVGAALLFTPEIGRTPDLAFEDVLDHTVELSDVVDTPEGDVAEAALNDSGASRTNDNLANRQNQRQRANQDVRKLSSLASRNVFVIQPPLYAFGLGNQLMVINNAFKLTELLRGRLVMPEIVETWHNREELARLNASEQRTAARSISLSALTEPTELSLSVFTFSRVRCTTEHSIILSSSTAWNLNTEAPQKLVGLFAKYLTDDSRLDFPRMRAVVFGELVRECSGQLDCIQTHLSPGQQIDKATQQAAGSSCVFVADFNVNTLKTTIPVPGLYHALQVNATFKAQLLGGPAGSPSDHVPLNRTAAVHIRWNERSCPDQADADKPMICVLGTHNTKENLIMLPGGFFLDFLERRVSALGNIDKVIFLMSPFVPKAVADYLRTSPLAARAPYATRGDAGLGGLERNLADFLLALDVGIFYGDFRSSWSGAVSDIRRAKQLRSDNYFVIRAYRTFLRHHAPADPAPAAPEPRTIN</sequence>
<organism evidence="2 3">
    <name type="scientific">Porphyridium purpureum</name>
    <name type="common">Red alga</name>
    <name type="synonym">Porphyridium cruentum</name>
    <dbReference type="NCBI Taxonomy" id="35688"/>
    <lineage>
        <taxon>Eukaryota</taxon>
        <taxon>Rhodophyta</taxon>
        <taxon>Bangiophyceae</taxon>
        <taxon>Porphyridiales</taxon>
        <taxon>Porphyridiaceae</taxon>
        <taxon>Porphyridium</taxon>
    </lineage>
</organism>
<proteinExistence type="predicted"/>
<evidence type="ECO:0000313" key="2">
    <source>
        <dbReference type="EMBL" id="KAA8494301.1"/>
    </source>
</evidence>
<keyword evidence="3" id="KW-1185">Reference proteome</keyword>
<dbReference type="AlphaFoldDB" id="A0A5J4YS16"/>
<evidence type="ECO:0000256" key="1">
    <source>
        <dbReference type="SAM" id="MobiDB-lite"/>
    </source>
</evidence>
<reference evidence="3" key="1">
    <citation type="journal article" date="2019" name="Nat. Commun.">
        <title>Expansion of phycobilisome linker gene families in mesophilic red algae.</title>
        <authorList>
            <person name="Lee J."/>
            <person name="Kim D."/>
            <person name="Bhattacharya D."/>
            <person name="Yoon H.S."/>
        </authorList>
    </citation>
    <scope>NUCLEOTIDE SEQUENCE [LARGE SCALE GENOMIC DNA]</scope>
    <source>
        <strain evidence="3">CCMP 1328</strain>
    </source>
</reference>